<dbReference type="SUPFAM" id="SSF56954">
    <property type="entry name" value="Outer membrane efflux proteins (OEP)"/>
    <property type="match status" value="1"/>
</dbReference>
<dbReference type="GO" id="GO:0009279">
    <property type="term" value="C:cell outer membrane"/>
    <property type="evidence" value="ECO:0007669"/>
    <property type="project" value="UniProtKB-SubCell"/>
</dbReference>
<dbReference type="InterPro" id="IPR003423">
    <property type="entry name" value="OMP_efflux"/>
</dbReference>
<dbReference type="OrthoDB" id="9770517at2"/>
<keyword evidence="11" id="KW-1185">Reference proteome</keyword>
<sequence precursor="true">MHSLPSRRARPIALGALLALLTACGGTSAPSPLTQPIASQDSNPLATLPAGASDQPLPERWWQLYQDPVLDQLVQQALRHNQDLARADANVQAMLAGIGELDAQRWPSTQTRFAAQYGKTANDQTLAQATDSHAPAQWTFEPGIELAYQVDIWGQVRRAIERARVQAGAASDARDLLRINVAAQTSRAYLDHCTYGAQLGVTNHSLQTVEHSLELTETQRRAGIATELDTLRLRSLRDRLRAELPLLDARRRVAVYELNMLTGQASGSDPQCAVIPRLTVALPVGDGWHLLERRPDIRQARRNLEAAVLASDIARADLYPKVSFGASLTSSAQSLHELGDSRSVMFGIGPLISWEFPNIKANRMRIDRARALEQAQLAGFRGAVLAALADVRQTLALFDGQRQRAAALQAALQDSERSYALAQTHYRAGTVDALQLLDSERELMNVRRREVQARGELARSEVNLFRALGGGWQPLAVGHANTQSTSPEAGVEP</sequence>
<dbReference type="EMBL" id="JSYZ01000012">
    <property type="protein sequence ID" value="KPA90011.1"/>
    <property type="molecule type" value="Genomic_DNA"/>
</dbReference>
<keyword evidence="5 8" id="KW-0564">Palmitate</keyword>
<gene>
    <name evidence="10" type="ORF">PF66_03473</name>
</gene>
<dbReference type="Pfam" id="PF02321">
    <property type="entry name" value="OEP"/>
    <property type="match status" value="2"/>
</dbReference>
<feature type="compositionally biased region" description="Polar residues" evidence="9">
    <location>
        <begin position="32"/>
        <end position="45"/>
    </location>
</feature>
<dbReference type="PANTHER" id="PTHR30203:SF21">
    <property type="entry name" value="OUTER MEMBRANE COMPONENT OF MULTIDRUG EFFLUX PUMP-RELATED"/>
    <property type="match status" value="1"/>
</dbReference>
<reference evidence="10 11" key="1">
    <citation type="journal article" date="2015" name="PLoS ONE">
        <title>Rice-Infecting Pseudomonas Genomes Are Highly Accessorized and Harbor Multiple Putative Virulence Mechanisms to Cause Sheath Brown Rot.</title>
        <authorList>
            <person name="Quibod I.L."/>
            <person name="Grande G."/>
            <person name="Oreiro E.G."/>
            <person name="Borja F.N."/>
            <person name="Dossa G.S."/>
            <person name="Mauleon R."/>
            <person name="Cruz C.V."/>
            <person name="Oliva R."/>
        </authorList>
    </citation>
    <scope>NUCLEOTIDE SEQUENCE [LARGE SCALE GENOMIC DNA]</scope>
    <source>
        <strain evidence="10 11">IRRI 6609</strain>
    </source>
</reference>
<dbReference type="PROSITE" id="PS51257">
    <property type="entry name" value="PROKAR_LIPOPROTEIN"/>
    <property type="match status" value="1"/>
</dbReference>
<evidence type="ECO:0000256" key="6">
    <source>
        <dbReference type="ARBA" id="ARBA00023237"/>
    </source>
</evidence>
<feature type="region of interest" description="Disordered" evidence="9">
    <location>
        <begin position="32"/>
        <end position="51"/>
    </location>
</feature>
<keyword evidence="6" id="KW-0998">Cell outer membrane</keyword>
<evidence type="ECO:0000256" key="7">
    <source>
        <dbReference type="ARBA" id="ARBA00023288"/>
    </source>
</evidence>
<comment type="subcellular location">
    <subcellularLocation>
        <location evidence="8">Cell outer membrane</location>
        <topology evidence="8">Lipid-anchor</topology>
    </subcellularLocation>
</comment>
<dbReference type="GO" id="GO:0015562">
    <property type="term" value="F:efflux transmembrane transporter activity"/>
    <property type="evidence" value="ECO:0007669"/>
    <property type="project" value="InterPro"/>
</dbReference>
<evidence type="ECO:0000256" key="3">
    <source>
        <dbReference type="ARBA" id="ARBA00022692"/>
    </source>
</evidence>
<evidence type="ECO:0000256" key="2">
    <source>
        <dbReference type="ARBA" id="ARBA00022452"/>
    </source>
</evidence>
<keyword evidence="7 8" id="KW-0449">Lipoprotein</keyword>
<keyword evidence="2 8" id="KW-1134">Transmembrane beta strand</keyword>
<evidence type="ECO:0000256" key="9">
    <source>
        <dbReference type="SAM" id="MobiDB-lite"/>
    </source>
</evidence>
<keyword evidence="4 8" id="KW-0472">Membrane</keyword>
<evidence type="ECO:0000256" key="4">
    <source>
        <dbReference type="ARBA" id="ARBA00023136"/>
    </source>
</evidence>
<accession>A0A0N0VJJ7</accession>
<dbReference type="NCBIfam" id="TIGR01845">
    <property type="entry name" value="outer_NodT"/>
    <property type="match status" value="1"/>
</dbReference>
<proteinExistence type="inferred from homology"/>
<protein>
    <submittedName>
        <fullName evidence="10">Efflux transporter, outer membrane factor lipoprotein, NodT family</fullName>
    </submittedName>
</protein>
<dbReference type="Gene3D" id="2.20.200.10">
    <property type="entry name" value="Outer membrane efflux proteins (OEP)"/>
    <property type="match status" value="1"/>
</dbReference>
<comment type="similarity">
    <text evidence="1 8">Belongs to the outer membrane factor (OMF) (TC 1.B.17) family.</text>
</comment>
<dbReference type="RefSeq" id="WP_054063349.1">
    <property type="nucleotide sequence ID" value="NZ_JSYZ01000012.1"/>
</dbReference>
<evidence type="ECO:0000256" key="8">
    <source>
        <dbReference type="RuleBase" id="RU362097"/>
    </source>
</evidence>
<dbReference type="InterPro" id="IPR010131">
    <property type="entry name" value="MdtP/NodT-like"/>
</dbReference>
<evidence type="ECO:0000256" key="1">
    <source>
        <dbReference type="ARBA" id="ARBA00007613"/>
    </source>
</evidence>
<evidence type="ECO:0000256" key="5">
    <source>
        <dbReference type="ARBA" id="ARBA00023139"/>
    </source>
</evidence>
<keyword evidence="8" id="KW-0732">Signal</keyword>
<feature type="signal peptide" evidence="8">
    <location>
        <begin position="1"/>
        <end position="29"/>
    </location>
</feature>
<keyword evidence="3 8" id="KW-0812">Transmembrane</keyword>
<comment type="caution">
    <text evidence="10">The sequence shown here is derived from an EMBL/GenBank/DDBJ whole genome shotgun (WGS) entry which is preliminary data.</text>
</comment>
<dbReference type="PATRIC" id="fig|50340.43.peg.772"/>
<name>A0A0N0VJJ7_9PSED</name>
<dbReference type="Proteomes" id="UP000037931">
    <property type="component" value="Unassembled WGS sequence"/>
</dbReference>
<evidence type="ECO:0000313" key="10">
    <source>
        <dbReference type="EMBL" id="KPA90011.1"/>
    </source>
</evidence>
<feature type="chain" id="PRO_5005732845" evidence="8">
    <location>
        <begin position="30"/>
        <end position="493"/>
    </location>
</feature>
<evidence type="ECO:0000313" key="11">
    <source>
        <dbReference type="Proteomes" id="UP000037931"/>
    </source>
</evidence>
<dbReference type="PANTHER" id="PTHR30203">
    <property type="entry name" value="OUTER MEMBRANE CATION EFFLUX PROTEIN"/>
    <property type="match status" value="1"/>
</dbReference>
<dbReference type="Gene3D" id="1.20.1600.10">
    <property type="entry name" value="Outer membrane efflux proteins (OEP)"/>
    <property type="match status" value="1"/>
</dbReference>
<dbReference type="STRING" id="50340.PF66_03473"/>
<organism evidence="10 11">
    <name type="scientific">Pseudomonas asplenii</name>
    <dbReference type="NCBI Taxonomy" id="53407"/>
    <lineage>
        <taxon>Bacteria</taxon>
        <taxon>Pseudomonadati</taxon>
        <taxon>Pseudomonadota</taxon>
        <taxon>Gammaproteobacteria</taxon>
        <taxon>Pseudomonadales</taxon>
        <taxon>Pseudomonadaceae</taxon>
        <taxon>Pseudomonas</taxon>
    </lineage>
</organism>
<dbReference type="AlphaFoldDB" id="A0A0N0VJJ7"/>